<dbReference type="AlphaFoldDB" id="A0AAE9F1G5"/>
<dbReference type="PANTHER" id="PTHR35855">
    <property type="entry name" value="PROTEIN CBG11437-RELATED"/>
    <property type="match status" value="1"/>
</dbReference>
<gene>
    <name evidence="3" type="ORF">L5515_007316</name>
</gene>
<dbReference type="InterPro" id="IPR053132">
    <property type="entry name" value="Mesendoderm_Regulator"/>
</dbReference>
<feature type="region of interest" description="Disordered" evidence="1">
    <location>
        <begin position="183"/>
        <end position="204"/>
    </location>
</feature>
<keyword evidence="2" id="KW-1133">Transmembrane helix</keyword>
<dbReference type="Proteomes" id="UP000829354">
    <property type="component" value="Chromosome V"/>
</dbReference>
<dbReference type="PANTHER" id="PTHR35855:SF1">
    <property type="entry name" value="CUB DOMAIN-CONTAINING PROTEIN-RELATED"/>
    <property type="match status" value="1"/>
</dbReference>
<sequence length="294" mass="32678">MNSQTKDPNAGPSRIEAYNRCQCYIQVLIRVDCAKKVYIRTRIIQVSIHSGLLHFVQLTMLSFYPAITLFSLVSMTSATGHLRLELTSSEHCTLHLKTSSSFQALRLNMGITRIVSFHPKVNQKTIEIAFFKGGSPPQSYVYEMETSNGTSYQTFIFSQTVILVQSFFECDSGFYGYHCNDKTTSTSTTSSTTTPESPATSGTTKVKVVTETSPGRSMTPISTNTFLCGSLMIVIVILLALICTICILIRSSHQNIYIQPQAPTPIKTKCKITIEDSECYSPESVRYTAAPFKF</sequence>
<name>A0AAE9F1G5_CAEBR</name>
<dbReference type="EMBL" id="CP092624">
    <property type="protein sequence ID" value="UMM34099.1"/>
    <property type="molecule type" value="Genomic_DNA"/>
</dbReference>
<accession>A0AAE9F1G5</accession>
<evidence type="ECO:0000256" key="1">
    <source>
        <dbReference type="SAM" id="MobiDB-lite"/>
    </source>
</evidence>
<organism evidence="3 4">
    <name type="scientific">Caenorhabditis briggsae</name>
    <dbReference type="NCBI Taxonomy" id="6238"/>
    <lineage>
        <taxon>Eukaryota</taxon>
        <taxon>Metazoa</taxon>
        <taxon>Ecdysozoa</taxon>
        <taxon>Nematoda</taxon>
        <taxon>Chromadorea</taxon>
        <taxon>Rhabditida</taxon>
        <taxon>Rhabditina</taxon>
        <taxon>Rhabditomorpha</taxon>
        <taxon>Rhabditoidea</taxon>
        <taxon>Rhabditidae</taxon>
        <taxon>Peloderinae</taxon>
        <taxon>Caenorhabditis</taxon>
    </lineage>
</organism>
<keyword evidence="2" id="KW-0472">Membrane</keyword>
<reference evidence="3 4" key="1">
    <citation type="submission" date="2022-04" db="EMBL/GenBank/DDBJ databases">
        <title>Chromosome-level reference genomes for two strains of Caenorhabditis briggsae: an improved platform for comparative genomics.</title>
        <authorList>
            <person name="Stevens L."/>
            <person name="Andersen E."/>
        </authorList>
    </citation>
    <scope>NUCLEOTIDE SEQUENCE [LARGE SCALE GENOMIC DNA]</scope>
    <source>
        <strain evidence="3">VX34</strain>
        <tissue evidence="3">Whole-organism</tissue>
    </source>
</reference>
<keyword evidence="2" id="KW-0812">Transmembrane</keyword>
<proteinExistence type="predicted"/>
<keyword evidence="4" id="KW-1185">Reference proteome</keyword>
<evidence type="ECO:0000256" key="2">
    <source>
        <dbReference type="SAM" id="Phobius"/>
    </source>
</evidence>
<evidence type="ECO:0000313" key="4">
    <source>
        <dbReference type="Proteomes" id="UP000829354"/>
    </source>
</evidence>
<protein>
    <submittedName>
        <fullName evidence="3">Uncharacterized protein</fullName>
    </submittedName>
</protein>
<feature type="transmembrane region" description="Helical" evidence="2">
    <location>
        <begin position="229"/>
        <end position="249"/>
    </location>
</feature>
<evidence type="ECO:0000313" key="3">
    <source>
        <dbReference type="EMBL" id="UMM34099.1"/>
    </source>
</evidence>